<evidence type="ECO:0000256" key="2">
    <source>
        <dbReference type="ARBA" id="ARBA00022857"/>
    </source>
</evidence>
<reference evidence="8" key="1">
    <citation type="journal article" date="2019" name="Int. J. Syst. Evol. Microbiol.">
        <title>The Global Catalogue of Microorganisms (GCM) 10K type strain sequencing project: providing services to taxonomists for standard genome sequencing and annotation.</title>
        <authorList>
            <consortium name="The Broad Institute Genomics Platform"/>
            <consortium name="The Broad Institute Genome Sequencing Center for Infectious Disease"/>
            <person name="Wu L."/>
            <person name="Ma J."/>
        </authorList>
    </citation>
    <scope>NUCLEOTIDE SEQUENCE [LARGE SCALE GENOMIC DNA]</scope>
    <source>
        <strain evidence="8">JCM 14603</strain>
    </source>
</reference>
<evidence type="ECO:0000256" key="4">
    <source>
        <dbReference type="ARBA" id="ARBA00023235"/>
    </source>
</evidence>
<feature type="site" description="Important for catalytic activity" evidence="5">
    <location>
        <position position="109"/>
    </location>
</feature>
<feature type="binding site" evidence="5">
    <location>
        <position position="270"/>
    </location>
    <ligand>
        <name>substrate</name>
    </ligand>
</feature>
<dbReference type="Proteomes" id="UP001500238">
    <property type="component" value="Unassembled WGS sequence"/>
</dbReference>
<keyword evidence="4 5" id="KW-0413">Isomerase</keyword>
<dbReference type="SUPFAM" id="SSF51735">
    <property type="entry name" value="NAD(P)-binding Rossmann-fold domains"/>
    <property type="match status" value="1"/>
</dbReference>
<evidence type="ECO:0000256" key="1">
    <source>
        <dbReference type="ARBA" id="ARBA00005959"/>
    </source>
</evidence>
<feature type="binding site" evidence="5">
    <location>
        <position position="142"/>
    </location>
    <ligand>
        <name>NADP(+)</name>
        <dbReference type="ChEBI" id="CHEBI:58349"/>
    </ligand>
</feature>
<evidence type="ECO:0000256" key="5">
    <source>
        <dbReference type="HAMAP-Rule" id="MF_00956"/>
    </source>
</evidence>
<comment type="function">
    <text evidence="5">Catalyzes the two-step NADP-dependent conversion of GDP-4-dehydro-6-deoxy-D-mannose to GDP-fucose, involving an epimerase and a reductase reaction.</text>
</comment>
<keyword evidence="3 5" id="KW-0560">Oxidoreductase</keyword>
<feature type="binding site" evidence="5">
    <location>
        <begin position="107"/>
        <end position="110"/>
    </location>
    <ligand>
        <name>NADP(+)</name>
        <dbReference type="ChEBI" id="CHEBI:58349"/>
    </ligand>
</feature>
<dbReference type="CDD" id="cd05239">
    <property type="entry name" value="GDP_FS_SDR_e"/>
    <property type="match status" value="1"/>
</dbReference>
<evidence type="ECO:0000256" key="3">
    <source>
        <dbReference type="ARBA" id="ARBA00023002"/>
    </source>
</evidence>
<feature type="binding site" evidence="5">
    <location>
        <position position="181"/>
    </location>
    <ligand>
        <name>NADP(+)</name>
        <dbReference type="ChEBI" id="CHEBI:58349"/>
    </ligand>
</feature>
<gene>
    <name evidence="5" type="primary">fcl</name>
    <name evidence="7" type="ORF">GCM10009102_08060</name>
</gene>
<feature type="binding site" evidence="5">
    <location>
        <position position="203"/>
    </location>
    <ligand>
        <name>substrate</name>
    </ligand>
</feature>
<dbReference type="Gene3D" id="3.40.50.720">
    <property type="entry name" value="NAD(P)-binding Rossmann-like Domain"/>
    <property type="match status" value="1"/>
</dbReference>
<accession>A0ABP3T2Q3</accession>
<evidence type="ECO:0000259" key="6">
    <source>
        <dbReference type="Pfam" id="PF01370"/>
    </source>
</evidence>
<feature type="site" description="Important for catalytic activity" evidence="5">
    <location>
        <position position="111"/>
    </location>
</feature>
<comment type="similarity">
    <text evidence="1 5">Belongs to the NAD(P)-dependent epimerase/dehydratase family. Fucose synthase subfamily.</text>
</comment>
<dbReference type="Pfam" id="PF01370">
    <property type="entry name" value="Epimerase"/>
    <property type="match status" value="1"/>
</dbReference>
<dbReference type="PANTHER" id="PTHR43238:SF1">
    <property type="entry name" value="GDP-L-FUCOSE SYNTHASE"/>
    <property type="match status" value="1"/>
</dbReference>
<feature type="binding site" evidence="5">
    <location>
        <position position="210"/>
    </location>
    <ligand>
        <name>substrate</name>
    </ligand>
</feature>
<feature type="domain" description="NAD-dependent epimerase/dehydratase" evidence="6">
    <location>
        <begin position="10"/>
        <end position="238"/>
    </location>
</feature>
<dbReference type="RefSeq" id="WP_163956504.1">
    <property type="nucleotide sequence ID" value="NZ_BAAAES010000005.1"/>
</dbReference>
<dbReference type="EMBL" id="BAAAES010000005">
    <property type="protein sequence ID" value="GAA0661638.1"/>
    <property type="molecule type" value="Genomic_DNA"/>
</dbReference>
<dbReference type="InterPro" id="IPR001509">
    <property type="entry name" value="Epimerase_deHydtase"/>
</dbReference>
<feature type="active site" description="Proton donor/acceptor" evidence="5">
    <location>
        <position position="138"/>
    </location>
</feature>
<dbReference type="Gene3D" id="3.90.25.10">
    <property type="entry name" value="UDP-galactose 4-epimerase, domain 1"/>
    <property type="match status" value="1"/>
</dbReference>
<organism evidence="7 8">
    <name type="scientific">Sphingomonas insulae</name>
    <dbReference type="NCBI Taxonomy" id="424800"/>
    <lineage>
        <taxon>Bacteria</taxon>
        <taxon>Pseudomonadati</taxon>
        <taxon>Pseudomonadota</taxon>
        <taxon>Alphaproteobacteria</taxon>
        <taxon>Sphingomonadales</taxon>
        <taxon>Sphingomonadaceae</taxon>
        <taxon>Sphingomonas</taxon>
    </lineage>
</organism>
<dbReference type="PANTHER" id="PTHR43238">
    <property type="entry name" value="GDP-L-FUCOSE SYNTHASE"/>
    <property type="match status" value="1"/>
</dbReference>
<dbReference type="EC" id="1.1.1.271" evidence="5"/>
<feature type="binding site" evidence="5">
    <location>
        <begin position="13"/>
        <end position="19"/>
    </location>
    <ligand>
        <name>NADP(+)</name>
        <dbReference type="ChEBI" id="CHEBI:58349"/>
    </ligand>
</feature>
<feature type="binding site" evidence="5">
    <location>
        <position position="189"/>
    </location>
    <ligand>
        <name>substrate</name>
    </ligand>
</feature>
<comment type="caution">
    <text evidence="7">The sequence shown here is derived from an EMBL/GenBank/DDBJ whole genome shotgun (WGS) entry which is preliminary data.</text>
</comment>
<proteinExistence type="inferred from homology"/>
<feature type="binding site" evidence="5">
    <location>
        <begin position="165"/>
        <end position="168"/>
    </location>
    <ligand>
        <name>NADP(+)</name>
        <dbReference type="ChEBI" id="CHEBI:58349"/>
    </ligand>
</feature>
<name>A0ABP3T2Q3_9SPHN</name>
<evidence type="ECO:0000313" key="7">
    <source>
        <dbReference type="EMBL" id="GAA0661638.1"/>
    </source>
</evidence>
<keyword evidence="8" id="KW-1185">Reference proteome</keyword>
<evidence type="ECO:0000313" key="8">
    <source>
        <dbReference type="Proteomes" id="UP001500238"/>
    </source>
</evidence>
<sequence>MYSLAGKRVWVAGHRGMVGSAIIRALADKDCEILTVNRGEVDLRDARAVGDWMAATRPHAVFLAAAKVGGILANDTAPVDFLVENLQIETAIFAGAHATDVEKLLFLGSSCIYPKLAEQPLREEALLTGPLEPTNEWYAIAKIAGIKMAQAYRRQFGRDYISAMPTNLYGPGDNYDLASSHVMPALIRKVDAAKRSGSPVVVWGTGTPRREFLYVDDCAAACLHMIQHYSGDMHLNIGVGEDISILDLTRLVMDVIGYDGPIEHDKSKPDGTPRKLMDVSRLAEQGWRAKTSLRDGIVEAYKSYLAAEIRNKN</sequence>
<protein>
    <recommendedName>
        <fullName evidence="5">GDP-L-fucose synthase</fullName>
        <ecNumber evidence="5">1.1.1.271</ecNumber>
    </recommendedName>
    <alternativeName>
        <fullName evidence="5">GDP-4-keto-6-deoxy-D-mannose-3,5-epimerase-4-reductase</fullName>
    </alternativeName>
</protein>
<keyword evidence="5" id="KW-0511">Multifunctional enzyme</keyword>
<dbReference type="HAMAP" id="MF_00956">
    <property type="entry name" value="GDP_fucose_synth"/>
    <property type="match status" value="1"/>
</dbReference>
<dbReference type="InterPro" id="IPR028614">
    <property type="entry name" value="GDP_fucose/colitose_synth"/>
</dbReference>
<keyword evidence="2 5" id="KW-0521">NADP</keyword>
<comment type="pathway">
    <text evidence="5">Nucleotide-sugar biosynthesis; GDP-L-fucose biosynthesis via de novo pathway; GDP-L-fucose from GDP-alpha-D-mannose: step 2/2.</text>
</comment>
<dbReference type="InterPro" id="IPR036291">
    <property type="entry name" value="NAD(P)-bd_dom_sf"/>
</dbReference>
<comment type="catalytic activity">
    <reaction evidence="5">
        <text>GDP-beta-L-fucose + NADP(+) = GDP-4-dehydro-alpha-D-rhamnose + NADPH + H(+)</text>
        <dbReference type="Rhea" id="RHEA:18885"/>
        <dbReference type="ChEBI" id="CHEBI:15378"/>
        <dbReference type="ChEBI" id="CHEBI:57273"/>
        <dbReference type="ChEBI" id="CHEBI:57783"/>
        <dbReference type="ChEBI" id="CHEBI:57964"/>
        <dbReference type="ChEBI" id="CHEBI:58349"/>
        <dbReference type="EC" id="1.1.1.271"/>
    </reaction>
</comment>